<dbReference type="InterPro" id="IPR029058">
    <property type="entry name" value="AB_hydrolase_fold"/>
</dbReference>
<evidence type="ECO:0000256" key="1">
    <source>
        <dbReference type="SAM" id="Phobius"/>
    </source>
</evidence>
<evidence type="ECO:0000313" key="4">
    <source>
        <dbReference type="Proteomes" id="UP000254869"/>
    </source>
</evidence>
<dbReference type="InterPro" id="IPR000073">
    <property type="entry name" value="AB_hydrolase_1"/>
</dbReference>
<dbReference type="AlphaFoldDB" id="A0A370I3T8"/>
<dbReference type="EMBL" id="QQBC01000006">
    <property type="protein sequence ID" value="RDI65393.1"/>
    <property type="molecule type" value="Genomic_DNA"/>
</dbReference>
<protein>
    <submittedName>
        <fullName evidence="3">Pimeloyl-ACP methyl ester carboxylesterase</fullName>
    </submittedName>
</protein>
<keyword evidence="1" id="KW-0472">Membrane</keyword>
<dbReference type="RefSeq" id="WP_067995975.1">
    <property type="nucleotide sequence ID" value="NZ_QQBC01000006.1"/>
</dbReference>
<keyword evidence="1" id="KW-1133">Transmembrane helix</keyword>
<proteinExistence type="predicted"/>
<feature type="transmembrane region" description="Helical" evidence="1">
    <location>
        <begin position="41"/>
        <end position="61"/>
    </location>
</feature>
<accession>A0A370I3T8</accession>
<evidence type="ECO:0000313" key="3">
    <source>
        <dbReference type="EMBL" id="RDI65393.1"/>
    </source>
</evidence>
<reference evidence="3 4" key="1">
    <citation type="submission" date="2018-07" db="EMBL/GenBank/DDBJ databases">
        <title>Genomic Encyclopedia of Type Strains, Phase IV (KMG-IV): sequencing the most valuable type-strain genomes for metagenomic binning, comparative biology and taxonomic classification.</title>
        <authorList>
            <person name="Goeker M."/>
        </authorList>
    </citation>
    <scope>NUCLEOTIDE SEQUENCE [LARGE SCALE GENOMIC DNA]</scope>
    <source>
        <strain evidence="3 4">DSM 44290</strain>
    </source>
</reference>
<dbReference type="Gene3D" id="3.40.50.1820">
    <property type="entry name" value="alpha/beta hydrolase"/>
    <property type="match status" value="1"/>
</dbReference>
<organism evidence="3 4">
    <name type="scientific">Nocardia pseudobrasiliensis</name>
    <dbReference type="NCBI Taxonomy" id="45979"/>
    <lineage>
        <taxon>Bacteria</taxon>
        <taxon>Bacillati</taxon>
        <taxon>Actinomycetota</taxon>
        <taxon>Actinomycetes</taxon>
        <taxon>Mycobacteriales</taxon>
        <taxon>Nocardiaceae</taxon>
        <taxon>Nocardia</taxon>
    </lineage>
</organism>
<dbReference type="Proteomes" id="UP000254869">
    <property type="component" value="Unassembled WGS sequence"/>
</dbReference>
<comment type="caution">
    <text evidence="3">The sequence shown here is derived from an EMBL/GenBank/DDBJ whole genome shotgun (WGS) entry which is preliminary data.</text>
</comment>
<dbReference type="GO" id="GO:0003824">
    <property type="term" value="F:catalytic activity"/>
    <property type="evidence" value="ECO:0007669"/>
    <property type="project" value="UniProtKB-ARBA"/>
</dbReference>
<keyword evidence="4" id="KW-1185">Reference proteome</keyword>
<gene>
    <name evidence="3" type="ORF">DFR76_106263</name>
</gene>
<evidence type="ECO:0000259" key="2">
    <source>
        <dbReference type="Pfam" id="PF12697"/>
    </source>
</evidence>
<keyword evidence="1" id="KW-0812">Transmembrane</keyword>
<dbReference type="Pfam" id="PF12697">
    <property type="entry name" value="Abhydrolase_6"/>
    <property type="match status" value="1"/>
</dbReference>
<feature type="domain" description="AB hydrolase-1" evidence="2">
    <location>
        <begin position="92"/>
        <end position="358"/>
    </location>
</feature>
<name>A0A370I3T8_9NOCA</name>
<dbReference type="SUPFAM" id="SSF53474">
    <property type="entry name" value="alpha/beta-Hydrolases"/>
    <property type="match status" value="1"/>
</dbReference>
<sequence>MLYEDRHPSTVADFDDARRQARLAETRLGHGWKTLRRTRLVLLRLAVVPLVAVSLFAQYWAGDIEPERARLARTEPGAVPIAAPATPQQRGTAVFDLLGLGGLDATDTARTLPSLTQLGSVWAIRYDNTGIDTKVISDLIIRVTDAANIDNIVLVGHSMGGVIALEIGKHIHTGSAKRLSAVILDCTPVNLDAVRPESRDQGEELLRWTGWMPGARESRTLRLLAETFARREQFTDYGSLGPGVRAQRLRTTLGQVLAQKVFNRDVASNGLIEAQFKAIVAGGAVDDLRALAKPAAGKPRPAIAFIRPHNPDRDPIVDDTYTHQVLIDRVGGIDGTLLVVLTRTTGHANPMQQPREYNTVIAQQIVPFVRQIARQELTASR</sequence>
<dbReference type="STRING" id="1210086.GCA_001613105_02177"/>